<evidence type="ECO:0000256" key="5">
    <source>
        <dbReference type="ARBA" id="ARBA00023285"/>
    </source>
</evidence>
<dbReference type="InterPro" id="IPR011650">
    <property type="entry name" value="Peptidase_M20_dimer"/>
</dbReference>
<keyword evidence="3" id="KW-0378">Hydrolase</keyword>
<comment type="cofactor">
    <cofactor evidence="1">
        <name>Zn(2+)</name>
        <dbReference type="ChEBI" id="CHEBI:29105"/>
    </cofactor>
</comment>
<keyword evidence="9" id="KW-1185">Reference proteome</keyword>
<keyword evidence="2" id="KW-0479">Metal-binding</keyword>
<dbReference type="Gene3D" id="3.30.70.360">
    <property type="match status" value="1"/>
</dbReference>
<dbReference type="Gene3D" id="3.40.630.10">
    <property type="entry name" value="Zn peptidases"/>
    <property type="match status" value="1"/>
</dbReference>
<evidence type="ECO:0000313" key="8">
    <source>
        <dbReference type="EMBL" id="WDE10206.1"/>
    </source>
</evidence>
<evidence type="ECO:0000256" key="1">
    <source>
        <dbReference type="ARBA" id="ARBA00001947"/>
    </source>
</evidence>
<dbReference type="PANTHER" id="PTHR43808:SF32">
    <property type="entry name" value="ARGE_DAPE-RELATED DEACYLASE"/>
    <property type="match status" value="1"/>
</dbReference>
<dbReference type="PROSITE" id="PS00759">
    <property type="entry name" value="ARGE_DAPE_CPG2_2"/>
    <property type="match status" value="1"/>
</dbReference>
<evidence type="ECO:0000313" key="9">
    <source>
        <dbReference type="Proteomes" id="UP001215231"/>
    </source>
</evidence>
<sequence>MKHLFMLLVLTLSGTSAVGAVESLSLSATEMQIVEQVKRELPQALAGLEQVVNINSGTMNFPGVEQVGKVFLQQFTELGFQSQWLDGKAFNRAGHLVASYGQRGPKILMIGHLDTVFAKEDDFQHFQKLSDSQIAGPGITDMKGGDIIIVSALRALKKLGLLDNVRIRVVMTGDEESSGRPLSLSKKALIDAAKWADIALGFEDGDSNIKTAVTTRRGAGGWTLAVSGQAAHSSQIFTPQVGDGAIYEAARILQAFRQQLSAENNSAMANLTFNPGLIIGGTRVEEQAEKSQALAFGKSNVVAQTVKVKGDIRAVSQQQLSQAKKIMQVIVADNLQRTKATLHFDRGYPPMADTQGNRKLLSLYSNISEQLGYGPVVAVNPRKAGAADISFVADHVAMALDGLGLMGKGGHTKDEVADITSLGKNIEKAALLIYRLGQTEQH</sequence>
<evidence type="ECO:0000256" key="4">
    <source>
        <dbReference type="ARBA" id="ARBA00022833"/>
    </source>
</evidence>
<feature type="chain" id="PRO_5046801483" evidence="6">
    <location>
        <begin position="21"/>
        <end position="442"/>
    </location>
</feature>
<dbReference type="SUPFAM" id="SSF55031">
    <property type="entry name" value="Bacterial exopeptidase dimerisation domain"/>
    <property type="match status" value="1"/>
</dbReference>
<dbReference type="PANTHER" id="PTHR43808">
    <property type="entry name" value="ACETYLORNITHINE DEACETYLASE"/>
    <property type="match status" value="1"/>
</dbReference>
<dbReference type="Proteomes" id="UP001215231">
    <property type="component" value="Chromosome"/>
</dbReference>
<accession>A0ABY7VA66</accession>
<dbReference type="SUPFAM" id="SSF53187">
    <property type="entry name" value="Zn-dependent exopeptidases"/>
    <property type="match status" value="1"/>
</dbReference>
<evidence type="ECO:0000259" key="7">
    <source>
        <dbReference type="Pfam" id="PF07687"/>
    </source>
</evidence>
<keyword evidence="4" id="KW-0862">Zinc</keyword>
<name>A0ABY7VA66_9GAMM</name>
<evidence type="ECO:0000256" key="6">
    <source>
        <dbReference type="SAM" id="SignalP"/>
    </source>
</evidence>
<dbReference type="InterPro" id="IPR002933">
    <property type="entry name" value="Peptidase_M20"/>
</dbReference>
<gene>
    <name evidence="8" type="ORF">H3N35_18235</name>
</gene>
<dbReference type="Pfam" id="PF01546">
    <property type="entry name" value="Peptidase_M20"/>
    <property type="match status" value="1"/>
</dbReference>
<dbReference type="InterPro" id="IPR001261">
    <property type="entry name" value="ArgE/DapE_CS"/>
</dbReference>
<dbReference type="InterPro" id="IPR050072">
    <property type="entry name" value="Peptidase_M20A"/>
</dbReference>
<organism evidence="8 9">
    <name type="scientific">Thalassomonas haliotis</name>
    <dbReference type="NCBI Taxonomy" id="485448"/>
    <lineage>
        <taxon>Bacteria</taxon>
        <taxon>Pseudomonadati</taxon>
        <taxon>Pseudomonadota</taxon>
        <taxon>Gammaproteobacteria</taxon>
        <taxon>Alteromonadales</taxon>
        <taxon>Colwelliaceae</taxon>
        <taxon>Thalassomonas</taxon>
    </lineage>
</organism>
<feature type="signal peptide" evidence="6">
    <location>
        <begin position="1"/>
        <end position="20"/>
    </location>
</feature>
<dbReference type="Pfam" id="PF07687">
    <property type="entry name" value="M20_dimer"/>
    <property type="match status" value="1"/>
</dbReference>
<evidence type="ECO:0000256" key="3">
    <source>
        <dbReference type="ARBA" id="ARBA00022801"/>
    </source>
</evidence>
<keyword evidence="6" id="KW-0732">Signal</keyword>
<keyword evidence="5" id="KW-0170">Cobalt</keyword>
<dbReference type="EMBL" id="CP059693">
    <property type="protein sequence ID" value="WDE10206.1"/>
    <property type="molecule type" value="Genomic_DNA"/>
</dbReference>
<feature type="domain" description="Peptidase M20 dimerisation" evidence="7">
    <location>
        <begin position="215"/>
        <end position="335"/>
    </location>
</feature>
<protein>
    <submittedName>
        <fullName evidence="8">M20/M25/M40 family metallo-hydrolase</fullName>
    </submittedName>
</protein>
<evidence type="ECO:0000256" key="2">
    <source>
        <dbReference type="ARBA" id="ARBA00022723"/>
    </source>
</evidence>
<dbReference type="InterPro" id="IPR036264">
    <property type="entry name" value="Bact_exopeptidase_dim_dom"/>
</dbReference>
<reference evidence="8 9" key="1">
    <citation type="journal article" date="2022" name="Mar. Drugs">
        <title>Bioassay-Guided Fractionation Leads to the Detection of Cholic Acid Generated by the Rare Thalassomonas sp.</title>
        <authorList>
            <person name="Pheiffer F."/>
            <person name="Schneider Y.K."/>
            <person name="Hansen E.H."/>
            <person name="Andersen J.H."/>
            <person name="Isaksson J."/>
            <person name="Busche T."/>
            <person name="R C."/>
            <person name="Kalinowski J."/>
            <person name="Zyl L.V."/>
            <person name="Trindade M."/>
        </authorList>
    </citation>
    <scope>NUCLEOTIDE SEQUENCE [LARGE SCALE GENOMIC DNA]</scope>
    <source>
        <strain evidence="8 9">A5K-61T</strain>
    </source>
</reference>
<proteinExistence type="predicted"/>